<accession>A0ABR2EHQ8</accession>
<evidence type="ECO:0000313" key="2">
    <source>
        <dbReference type="Proteomes" id="UP001472677"/>
    </source>
</evidence>
<comment type="caution">
    <text evidence="1">The sequence shown here is derived from an EMBL/GenBank/DDBJ whole genome shotgun (WGS) entry which is preliminary data.</text>
</comment>
<sequence length="187" mass="20081">MPACEIMPRIRGKACMQACRNYRAVFSPPRTLIRAVTFGVDTTLPSPFLKAVKKLPTLPKVWIFAWRLGHDCLPIGSRVLASGLGFGTLSLLAFPLQFWIGWSRLLDPCLARALPSSCSFCGISGTDEIFGFMTLGCSQPVLSSPTWSPPSLRMVAIYVDGAFVRDSAAGIGVVARDSSSKVLGGLA</sequence>
<reference evidence="1 2" key="1">
    <citation type="journal article" date="2024" name="G3 (Bethesda)">
        <title>Genome assembly of Hibiscus sabdariffa L. provides insights into metabolisms of medicinal natural products.</title>
        <authorList>
            <person name="Kim T."/>
        </authorList>
    </citation>
    <scope>NUCLEOTIDE SEQUENCE [LARGE SCALE GENOMIC DNA]</scope>
    <source>
        <strain evidence="1">TK-2024</strain>
        <tissue evidence="1">Old leaves</tissue>
    </source>
</reference>
<protein>
    <recommendedName>
        <fullName evidence="3">Reverse transcriptase zinc-binding domain-containing protein</fullName>
    </recommendedName>
</protein>
<keyword evidence="2" id="KW-1185">Reference proteome</keyword>
<dbReference type="Proteomes" id="UP001472677">
    <property type="component" value="Unassembled WGS sequence"/>
</dbReference>
<gene>
    <name evidence="1" type="ORF">V6N12_048599</name>
</gene>
<evidence type="ECO:0000313" key="1">
    <source>
        <dbReference type="EMBL" id="KAK8561533.1"/>
    </source>
</evidence>
<proteinExistence type="predicted"/>
<evidence type="ECO:0008006" key="3">
    <source>
        <dbReference type="Google" id="ProtNLM"/>
    </source>
</evidence>
<name>A0ABR2EHQ8_9ROSI</name>
<organism evidence="1 2">
    <name type="scientific">Hibiscus sabdariffa</name>
    <name type="common">roselle</name>
    <dbReference type="NCBI Taxonomy" id="183260"/>
    <lineage>
        <taxon>Eukaryota</taxon>
        <taxon>Viridiplantae</taxon>
        <taxon>Streptophyta</taxon>
        <taxon>Embryophyta</taxon>
        <taxon>Tracheophyta</taxon>
        <taxon>Spermatophyta</taxon>
        <taxon>Magnoliopsida</taxon>
        <taxon>eudicotyledons</taxon>
        <taxon>Gunneridae</taxon>
        <taxon>Pentapetalae</taxon>
        <taxon>rosids</taxon>
        <taxon>malvids</taxon>
        <taxon>Malvales</taxon>
        <taxon>Malvaceae</taxon>
        <taxon>Malvoideae</taxon>
        <taxon>Hibiscus</taxon>
    </lineage>
</organism>
<dbReference type="EMBL" id="JBBPBM010000013">
    <property type="protein sequence ID" value="KAK8561533.1"/>
    <property type="molecule type" value="Genomic_DNA"/>
</dbReference>